<evidence type="ECO:0000313" key="2">
    <source>
        <dbReference type="Proteomes" id="UP000194236"/>
    </source>
</evidence>
<dbReference type="EMBL" id="MUJZ01067545">
    <property type="protein sequence ID" value="OTF70051.1"/>
    <property type="molecule type" value="Genomic_DNA"/>
</dbReference>
<protein>
    <submittedName>
        <fullName evidence="1">Uncharacterized protein</fullName>
    </submittedName>
</protein>
<dbReference type="Proteomes" id="UP000194236">
    <property type="component" value="Unassembled WGS sequence"/>
</dbReference>
<name>A0A1Y3ANM7_EURMA</name>
<comment type="caution">
    <text evidence="1">The sequence shown here is derived from an EMBL/GenBank/DDBJ whole genome shotgun (WGS) entry which is preliminary data.</text>
</comment>
<sequence length="94" mass="10942">MLPDMAVVVVMEIPFLVAAEEAIMVVVLVAEVAVVPYSQFPDSVVALLQRLYNLRIRWKFAMSMYQWNYHSHRLSKSKQVIYHLPFISNRHPVL</sequence>
<gene>
    <name evidence="1" type="ORF">BLA29_014526</name>
</gene>
<keyword evidence="2" id="KW-1185">Reference proteome</keyword>
<dbReference type="AlphaFoldDB" id="A0A1Y3ANM7"/>
<proteinExistence type="predicted"/>
<evidence type="ECO:0000313" key="1">
    <source>
        <dbReference type="EMBL" id="OTF70051.1"/>
    </source>
</evidence>
<reference evidence="1 2" key="1">
    <citation type="submission" date="2017-03" db="EMBL/GenBank/DDBJ databases">
        <title>Genome Survey of Euroglyphus maynei.</title>
        <authorList>
            <person name="Arlian L.G."/>
            <person name="Morgan M.S."/>
            <person name="Rider S.D."/>
        </authorList>
    </citation>
    <scope>NUCLEOTIDE SEQUENCE [LARGE SCALE GENOMIC DNA]</scope>
    <source>
        <strain evidence="1">Arlian Lab</strain>
        <tissue evidence="1">Whole body</tissue>
    </source>
</reference>
<organism evidence="1 2">
    <name type="scientific">Euroglyphus maynei</name>
    <name type="common">Mayne's house dust mite</name>
    <dbReference type="NCBI Taxonomy" id="6958"/>
    <lineage>
        <taxon>Eukaryota</taxon>
        <taxon>Metazoa</taxon>
        <taxon>Ecdysozoa</taxon>
        <taxon>Arthropoda</taxon>
        <taxon>Chelicerata</taxon>
        <taxon>Arachnida</taxon>
        <taxon>Acari</taxon>
        <taxon>Acariformes</taxon>
        <taxon>Sarcoptiformes</taxon>
        <taxon>Astigmata</taxon>
        <taxon>Psoroptidia</taxon>
        <taxon>Analgoidea</taxon>
        <taxon>Pyroglyphidae</taxon>
        <taxon>Pyroglyphinae</taxon>
        <taxon>Euroglyphus</taxon>
    </lineage>
</organism>
<accession>A0A1Y3ANM7</accession>